<evidence type="ECO:0000256" key="3">
    <source>
        <dbReference type="ARBA" id="ARBA00022806"/>
    </source>
</evidence>
<dbReference type="GO" id="GO:0016787">
    <property type="term" value="F:hydrolase activity"/>
    <property type="evidence" value="ECO:0007669"/>
    <property type="project" value="UniProtKB-KW"/>
</dbReference>
<reference evidence="11" key="1">
    <citation type="submission" date="2021-02" db="EMBL/GenBank/DDBJ databases">
        <authorList>
            <person name="Dougan E. K."/>
            <person name="Rhodes N."/>
            <person name="Thang M."/>
            <person name="Chan C."/>
        </authorList>
    </citation>
    <scope>NUCLEOTIDE SEQUENCE</scope>
</reference>
<dbReference type="InterPro" id="IPR001650">
    <property type="entry name" value="Helicase_C-like"/>
</dbReference>
<dbReference type="PANTHER" id="PTHR24031">
    <property type="entry name" value="RNA HELICASE"/>
    <property type="match status" value="1"/>
</dbReference>
<comment type="domain">
    <text evidence="7">The Q motif is unique to and characteristic of the DEAD box family of RNA helicases and controls ATP binding and hydrolysis.</text>
</comment>
<keyword evidence="1 7" id="KW-0547">Nucleotide-binding</keyword>
<feature type="domain" description="Helicase C-terminal" evidence="9">
    <location>
        <begin position="329"/>
        <end position="487"/>
    </location>
</feature>
<dbReference type="PROSITE" id="PS51195">
    <property type="entry name" value="Q_MOTIF"/>
    <property type="match status" value="1"/>
</dbReference>
<accession>A0A813IT26</accession>
<comment type="similarity">
    <text evidence="7">Belongs to the DEAD box helicase family.</text>
</comment>
<proteinExistence type="inferred from homology"/>
<dbReference type="PROSITE" id="PS51194">
    <property type="entry name" value="HELICASE_CTER"/>
    <property type="match status" value="1"/>
</dbReference>
<keyword evidence="4 7" id="KW-0067">ATP-binding</keyword>
<name>A0A813IT26_POLGL</name>
<dbReference type="PROSITE" id="PS51192">
    <property type="entry name" value="HELICASE_ATP_BIND_1"/>
    <property type="match status" value="1"/>
</dbReference>
<dbReference type="Pfam" id="PF00271">
    <property type="entry name" value="Helicase_C"/>
    <property type="match status" value="1"/>
</dbReference>
<dbReference type="SMART" id="SM00487">
    <property type="entry name" value="DEXDc"/>
    <property type="match status" value="1"/>
</dbReference>
<dbReference type="EC" id="3.6.4.13" evidence="7"/>
<dbReference type="Pfam" id="PF00270">
    <property type="entry name" value="DEAD"/>
    <property type="match status" value="1"/>
</dbReference>
<dbReference type="InterPro" id="IPR014014">
    <property type="entry name" value="RNA_helicase_DEAD_Q_motif"/>
</dbReference>
<dbReference type="GO" id="GO:0005524">
    <property type="term" value="F:ATP binding"/>
    <property type="evidence" value="ECO:0007669"/>
    <property type="project" value="UniProtKB-UniRule"/>
</dbReference>
<evidence type="ECO:0000256" key="6">
    <source>
        <dbReference type="PROSITE-ProRule" id="PRU00552"/>
    </source>
</evidence>
<dbReference type="AlphaFoldDB" id="A0A813IT26"/>
<dbReference type="GO" id="GO:0003724">
    <property type="term" value="F:RNA helicase activity"/>
    <property type="evidence" value="ECO:0007669"/>
    <property type="project" value="UniProtKB-EC"/>
</dbReference>
<feature type="short sequence motif" description="Q motif" evidence="6">
    <location>
        <begin position="88"/>
        <end position="117"/>
    </location>
</feature>
<evidence type="ECO:0000259" key="9">
    <source>
        <dbReference type="PROSITE" id="PS51194"/>
    </source>
</evidence>
<dbReference type="InterPro" id="IPR011545">
    <property type="entry name" value="DEAD/DEAH_box_helicase_dom"/>
</dbReference>
<sequence>MHRSLQRRIVPELCASHVLRTRRVVILAAAFCLAGTRLGDVRTFLLAGKSRNQCGLALRPDALLEVVPRVVQRGDGAGSKAISHVSESRFDGLPVSAETKKAIKEGFGYEHMTEVQAQTVGPLLGGADMLARAKTGTGKTLGFLIPTVERIKGPLPPGAPKDAIRALIISPSRELASQILKEATKLVSFHQGLGAKCVFGGVGLGKDQRDLKDGPCSILVATPGRLKQHMAETPGFANRLGHLEVVILDEADQLLDMGFRGEILKILEKLPPASARQGLLFSATFPKAVSDIAGLALKPGYQYIDTVNENEESTPQHIAQSYAVASLEGMNSLIWASVNQAKDRDPSSFKLILFFATARLTQYYADVFRQTELGSHVFEIHSKKAQGFRSKESERFRKATQGILFSSDVSARGLDYPGVTNVIQVGAASSREQYIHRLGRTGRGGNQGSGMLLLYDIEEYFLRDLSDMPLQKYSIRDLSPSRELDRDPTDTNLKSKAYAAWLGYYKSNLKSMKINTRELVSLGTRFAKSIGALDAQGLPPPLDKMLVGKMGLKGVPGLNVVAVRPKCSPLAGSSSARIWLFGIVSAKKFMSKKLRVGGGNGGASAGAGTGHSGRGGFGVLAALLGHTVGSEDPSAAMSSGSSQRWGGEALCETAACRDALAHVALASQLSTSAGPLEETRPKVLICQSEVSRMFGLQPLTTSACRLALDIYHRDLPAEERALALCQLATDAASSSVKRARPMLRKVAQELPHAGHLWAHVVGPRLITILLQAGETAAVDALLFQAAGALRAVPHGAAAAALQRLRGAANEVRLYHRQLLAAHRSARE</sequence>
<protein>
    <recommendedName>
        <fullName evidence="7">ATP-dependent RNA helicase</fullName>
        <ecNumber evidence="7">3.6.4.13</ecNumber>
    </recommendedName>
</protein>
<dbReference type="InterPro" id="IPR014001">
    <property type="entry name" value="Helicase_ATP-bd"/>
</dbReference>
<dbReference type="Proteomes" id="UP000626109">
    <property type="component" value="Unassembled WGS sequence"/>
</dbReference>
<evidence type="ECO:0000256" key="7">
    <source>
        <dbReference type="RuleBase" id="RU365068"/>
    </source>
</evidence>
<comment type="catalytic activity">
    <reaction evidence="7">
        <text>ATP + H2O = ADP + phosphate + H(+)</text>
        <dbReference type="Rhea" id="RHEA:13065"/>
        <dbReference type="ChEBI" id="CHEBI:15377"/>
        <dbReference type="ChEBI" id="CHEBI:15378"/>
        <dbReference type="ChEBI" id="CHEBI:30616"/>
        <dbReference type="ChEBI" id="CHEBI:43474"/>
        <dbReference type="ChEBI" id="CHEBI:456216"/>
        <dbReference type="EC" id="3.6.4.13"/>
    </reaction>
</comment>
<evidence type="ECO:0000259" key="10">
    <source>
        <dbReference type="PROSITE" id="PS51195"/>
    </source>
</evidence>
<evidence type="ECO:0000259" key="8">
    <source>
        <dbReference type="PROSITE" id="PS51192"/>
    </source>
</evidence>
<evidence type="ECO:0000313" key="11">
    <source>
        <dbReference type="EMBL" id="CAE8655157.1"/>
    </source>
</evidence>
<dbReference type="GO" id="GO:0003723">
    <property type="term" value="F:RNA binding"/>
    <property type="evidence" value="ECO:0007669"/>
    <property type="project" value="UniProtKB-UniRule"/>
</dbReference>
<dbReference type="EMBL" id="CAJNNW010013202">
    <property type="protein sequence ID" value="CAE8655157.1"/>
    <property type="molecule type" value="Genomic_DNA"/>
</dbReference>
<evidence type="ECO:0000256" key="5">
    <source>
        <dbReference type="ARBA" id="ARBA00022884"/>
    </source>
</evidence>
<keyword evidence="5 7" id="KW-0694">RNA-binding</keyword>
<dbReference type="CDD" id="cd18787">
    <property type="entry name" value="SF2_C_DEAD"/>
    <property type="match status" value="1"/>
</dbReference>
<feature type="domain" description="DEAD-box RNA helicase Q" evidence="10">
    <location>
        <begin position="88"/>
        <end position="117"/>
    </location>
</feature>
<organism evidence="11 12">
    <name type="scientific">Polarella glacialis</name>
    <name type="common">Dinoflagellate</name>
    <dbReference type="NCBI Taxonomy" id="89957"/>
    <lineage>
        <taxon>Eukaryota</taxon>
        <taxon>Sar</taxon>
        <taxon>Alveolata</taxon>
        <taxon>Dinophyceae</taxon>
        <taxon>Suessiales</taxon>
        <taxon>Suessiaceae</taxon>
        <taxon>Polarella</taxon>
    </lineage>
</organism>
<feature type="domain" description="Helicase ATP-binding" evidence="8">
    <location>
        <begin position="120"/>
        <end position="303"/>
    </location>
</feature>
<dbReference type="InterPro" id="IPR027417">
    <property type="entry name" value="P-loop_NTPase"/>
</dbReference>
<evidence type="ECO:0000256" key="4">
    <source>
        <dbReference type="ARBA" id="ARBA00022840"/>
    </source>
</evidence>
<comment type="function">
    <text evidence="7">RNA helicase.</text>
</comment>
<dbReference type="SMART" id="SM00490">
    <property type="entry name" value="HELICc"/>
    <property type="match status" value="1"/>
</dbReference>
<keyword evidence="2 7" id="KW-0378">Hydrolase</keyword>
<dbReference type="Gene3D" id="3.40.50.300">
    <property type="entry name" value="P-loop containing nucleotide triphosphate hydrolases"/>
    <property type="match status" value="2"/>
</dbReference>
<gene>
    <name evidence="11" type="ORF">PGLA2088_LOCUS11443</name>
</gene>
<feature type="non-terminal residue" evidence="11">
    <location>
        <position position="827"/>
    </location>
</feature>
<keyword evidence="3 7" id="KW-0347">Helicase</keyword>
<comment type="caution">
    <text evidence="11">The sequence shown here is derived from an EMBL/GenBank/DDBJ whole genome shotgun (WGS) entry which is preliminary data.</text>
</comment>
<evidence type="ECO:0000256" key="2">
    <source>
        <dbReference type="ARBA" id="ARBA00022801"/>
    </source>
</evidence>
<evidence type="ECO:0000313" key="12">
    <source>
        <dbReference type="Proteomes" id="UP000626109"/>
    </source>
</evidence>
<evidence type="ECO:0000256" key="1">
    <source>
        <dbReference type="ARBA" id="ARBA00022741"/>
    </source>
</evidence>
<dbReference type="SUPFAM" id="SSF52540">
    <property type="entry name" value="P-loop containing nucleoside triphosphate hydrolases"/>
    <property type="match status" value="2"/>
</dbReference>